<evidence type="ECO:0000256" key="8">
    <source>
        <dbReference type="ARBA" id="ARBA00034078"/>
    </source>
</evidence>
<evidence type="ECO:0000256" key="6">
    <source>
        <dbReference type="ARBA" id="ARBA00023004"/>
    </source>
</evidence>
<dbReference type="PANTHER" id="PTHR43112:SF3">
    <property type="entry name" value="FERREDOXIN-2, CHLOROPLASTIC"/>
    <property type="match status" value="1"/>
</dbReference>
<dbReference type="CDD" id="cd00207">
    <property type="entry name" value="fer2"/>
    <property type="match status" value="1"/>
</dbReference>
<keyword evidence="4" id="KW-0479">Metal-binding</keyword>
<evidence type="ECO:0000259" key="9">
    <source>
        <dbReference type="PROSITE" id="PS51085"/>
    </source>
</evidence>
<dbReference type="InterPro" id="IPR012675">
    <property type="entry name" value="Beta-grasp_dom_sf"/>
</dbReference>
<keyword evidence="5" id="KW-0249">Electron transport</keyword>
<dbReference type="PROSITE" id="PS51085">
    <property type="entry name" value="2FE2S_FER_2"/>
    <property type="match status" value="1"/>
</dbReference>
<keyword evidence="11" id="KW-1185">Reference proteome</keyword>
<evidence type="ECO:0000256" key="3">
    <source>
        <dbReference type="ARBA" id="ARBA00022714"/>
    </source>
</evidence>
<dbReference type="SUPFAM" id="SSF54292">
    <property type="entry name" value="2Fe-2S ferredoxin-like"/>
    <property type="match status" value="1"/>
</dbReference>
<keyword evidence="7" id="KW-0411">Iron-sulfur</keyword>
<evidence type="ECO:0000256" key="2">
    <source>
        <dbReference type="ARBA" id="ARBA00022448"/>
    </source>
</evidence>
<comment type="cofactor">
    <cofactor evidence="8">
        <name>[2Fe-2S] cluster</name>
        <dbReference type="ChEBI" id="CHEBI:190135"/>
    </cofactor>
</comment>
<evidence type="ECO:0000256" key="7">
    <source>
        <dbReference type="ARBA" id="ARBA00023014"/>
    </source>
</evidence>
<comment type="similarity">
    <text evidence="1">Belongs to the 2Fe2S plant-type ferredoxin family.</text>
</comment>
<dbReference type="InterPro" id="IPR001041">
    <property type="entry name" value="2Fe-2S_ferredoxin-type"/>
</dbReference>
<proteinExistence type="inferred from homology"/>
<protein>
    <submittedName>
        <fullName evidence="10">2Fe-2S iron-sulfur cluster-binding protein</fullName>
    </submittedName>
</protein>
<dbReference type="Gene3D" id="3.10.20.30">
    <property type="match status" value="1"/>
</dbReference>
<reference evidence="10 11" key="1">
    <citation type="submission" date="2021-11" db="EMBL/GenBank/DDBJ databases">
        <authorList>
            <person name="Liang Q."/>
            <person name="Mou H."/>
            <person name="Liu Z."/>
        </authorList>
    </citation>
    <scope>NUCLEOTIDE SEQUENCE [LARGE SCALE GENOMIC DNA]</scope>
    <source>
        <strain evidence="10 11">CHU3</strain>
    </source>
</reference>
<dbReference type="InterPro" id="IPR036010">
    <property type="entry name" value="2Fe-2S_ferredoxin-like_sf"/>
</dbReference>
<organism evidence="10 11">
    <name type="scientific">Roseateles oligotrophus</name>
    <dbReference type="NCBI Taxonomy" id="1769250"/>
    <lineage>
        <taxon>Bacteria</taxon>
        <taxon>Pseudomonadati</taxon>
        <taxon>Pseudomonadota</taxon>
        <taxon>Betaproteobacteria</taxon>
        <taxon>Burkholderiales</taxon>
        <taxon>Sphaerotilaceae</taxon>
        <taxon>Roseateles</taxon>
    </lineage>
</organism>
<evidence type="ECO:0000256" key="5">
    <source>
        <dbReference type="ARBA" id="ARBA00022982"/>
    </source>
</evidence>
<comment type="caution">
    <text evidence="10">The sequence shown here is derived from an EMBL/GenBank/DDBJ whole genome shotgun (WGS) entry which is preliminary data.</text>
</comment>
<keyword evidence="2" id="KW-0813">Transport</keyword>
<evidence type="ECO:0000313" key="10">
    <source>
        <dbReference type="EMBL" id="MCV2367350.1"/>
    </source>
</evidence>
<evidence type="ECO:0000313" key="11">
    <source>
        <dbReference type="Proteomes" id="UP001209701"/>
    </source>
</evidence>
<dbReference type="RefSeq" id="WP_263569977.1">
    <property type="nucleotide sequence ID" value="NZ_JAJIRN010000002.1"/>
</dbReference>
<keyword evidence="6" id="KW-0408">Iron</keyword>
<evidence type="ECO:0000256" key="1">
    <source>
        <dbReference type="ARBA" id="ARBA00007874"/>
    </source>
</evidence>
<name>A0ABT2YB99_9BURK</name>
<sequence length="94" mass="10305">MAKRFQITLAGEAISFWAEPELTILRASLRGGGGLLSSCRSGTCRACRCRLLEGEISYLIEWPGLSAEEKAEGWILPCVAQPRSNLLLLRPAED</sequence>
<evidence type="ECO:0000256" key="4">
    <source>
        <dbReference type="ARBA" id="ARBA00022723"/>
    </source>
</evidence>
<dbReference type="PANTHER" id="PTHR43112">
    <property type="entry name" value="FERREDOXIN"/>
    <property type="match status" value="1"/>
</dbReference>
<dbReference type="Proteomes" id="UP001209701">
    <property type="component" value="Unassembled WGS sequence"/>
</dbReference>
<gene>
    <name evidence="10" type="ORF">LNV07_04490</name>
</gene>
<feature type="domain" description="2Fe-2S ferredoxin-type" evidence="9">
    <location>
        <begin position="5"/>
        <end position="94"/>
    </location>
</feature>
<dbReference type="EMBL" id="JAJIRN010000002">
    <property type="protein sequence ID" value="MCV2367350.1"/>
    <property type="molecule type" value="Genomic_DNA"/>
</dbReference>
<accession>A0ABT2YB99</accession>
<dbReference type="Pfam" id="PF00111">
    <property type="entry name" value="Fer2"/>
    <property type="match status" value="1"/>
</dbReference>
<keyword evidence="3" id="KW-0001">2Fe-2S</keyword>